<keyword evidence="3" id="KW-1185">Reference proteome</keyword>
<dbReference type="OrthoDB" id="20054at10239"/>
<proteinExistence type="predicted"/>
<dbReference type="Pfam" id="PF16225">
    <property type="entry name" value="DUF4884"/>
    <property type="match status" value="1"/>
</dbReference>
<dbReference type="PROSITE" id="PS51257">
    <property type="entry name" value="PROKAR_LIPOPROTEIN"/>
    <property type="match status" value="1"/>
</dbReference>
<organism evidence="2 3">
    <name type="scientific">Escherichia phage 4MG</name>
    <dbReference type="NCBI Taxonomy" id="1391428"/>
    <lineage>
        <taxon>Viruses</taxon>
        <taxon>Duplodnaviria</taxon>
        <taxon>Heunggongvirae</taxon>
        <taxon>Uroviricota</taxon>
        <taxon>Caudoviricetes</taxon>
        <taxon>Vequintavirinae</taxon>
        <taxon>Seunavirus</taxon>
        <taxon>Seunavirus 4MG</taxon>
    </lineage>
</organism>
<feature type="region of interest" description="Disordered" evidence="1">
    <location>
        <begin position="64"/>
        <end position="85"/>
    </location>
</feature>
<dbReference type="Proteomes" id="UP000018620">
    <property type="component" value="Segment"/>
</dbReference>
<dbReference type="EMBL" id="KF550303">
    <property type="protein sequence ID" value="AGZ17710.1"/>
    <property type="molecule type" value="Genomic_DNA"/>
</dbReference>
<reference evidence="2 3" key="1">
    <citation type="journal article" date="2014" name="Arch. Virol.">
        <title>Complete genome sequence of enterobacteria phage 4MG, a new member of the subgroup "PVP-SE1-like phage" of the "rV5-like viruses".</title>
        <authorList>
            <person name="Kim M."/>
            <person name="Heu S."/>
            <person name="Ryu S."/>
        </authorList>
    </citation>
    <scope>NUCLEOTIDE SEQUENCE [LARGE SCALE GENOMIC DNA]</scope>
</reference>
<evidence type="ECO:0000313" key="3">
    <source>
        <dbReference type="Proteomes" id="UP000018620"/>
    </source>
</evidence>
<dbReference type="RefSeq" id="YP_008857452.1">
    <property type="nucleotide sequence ID" value="NC_022968.1"/>
</dbReference>
<evidence type="ECO:0000313" key="2">
    <source>
        <dbReference type="EMBL" id="AGZ17710.1"/>
    </source>
</evidence>
<protein>
    <submittedName>
        <fullName evidence="2">Hyphothetical protein</fullName>
    </submittedName>
</protein>
<name>V5KSQ3_9CAUD</name>
<evidence type="ECO:0000256" key="1">
    <source>
        <dbReference type="SAM" id="MobiDB-lite"/>
    </source>
</evidence>
<dbReference type="KEGG" id="vg:17776486"/>
<accession>V5KSQ3</accession>
<gene>
    <name evidence="2" type="ORF">4MG_236</name>
</gene>
<dbReference type="InterPro" id="IPR032618">
    <property type="entry name" value="DUF4884"/>
</dbReference>
<sequence>MRKVLALLAVTMILSGCGPYPSEEKTGIYELPDGLRDCHIYRVSSSERGQRTLYVVRCPNSTTHTNYGGSKNDPSTTVSYVEENN</sequence>